<keyword evidence="6 8" id="KW-1133">Transmembrane helix</keyword>
<evidence type="ECO:0000313" key="13">
    <source>
        <dbReference type="Proteomes" id="UP001159364"/>
    </source>
</evidence>
<feature type="domain" description="DOMON" evidence="10">
    <location>
        <begin position="109"/>
        <end position="241"/>
    </location>
</feature>
<evidence type="ECO:0000256" key="5">
    <source>
        <dbReference type="ARBA" id="ARBA00022982"/>
    </source>
</evidence>
<feature type="transmembrane region" description="Helical" evidence="8">
    <location>
        <begin position="295"/>
        <end position="316"/>
    </location>
</feature>
<keyword evidence="5" id="KW-0249">Electron transport</keyword>
<evidence type="ECO:0000256" key="6">
    <source>
        <dbReference type="ARBA" id="ARBA00022989"/>
    </source>
</evidence>
<evidence type="ECO:0000313" key="12">
    <source>
        <dbReference type="EMBL" id="KAJ8900663.1"/>
    </source>
</evidence>
<keyword evidence="3 8" id="KW-0812">Transmembrane</keyword>
<dbReference type="PANTHER" id="PTHR23130:SF115">
    <property type="entry name" value="OS01G0680900 PROTEIN"/>
    <property type="match status" value="1"/>
</dbReference>
<accession>A0AAV8UDX9</accession>
<evidence type="ECO:0000256" key="9">
    <source>
        <dbReference type="SAM" id="SignalP"/>
    </source>
</evidence>
<dbReference type="InterPro" id="IPR006593">
    <property type="entry name" value="Cyt_b561/ferric_Rdtase_TM"/>
</dbReference>
<feature type="transmembrane region" description="Helical" evidence="8">
    <location>
        <begin position="122"/>
        <end position="140"/>
    </location>
</feature>
<dbReference type="CDD" id="cd08760">
    <property type="entry name" value="Cyt_b561_FRRS1_like"/>
    <property type="match status" value="1"/>
</dbReference>
<feature type="transmembrane region" description="Helical" evidence="8">
    <location>
        <begin position="336"/>
        <end position="361"/>
    </location>
</feature>
<feature type="signal peptide" evidence="9">
    <location>
        <begin position="1"/>
        <end position="27"/>
    </location>
</feature>
<dbReference type="SMART" id="SM00664">
    <property type="entry name" value="DoH"/>
    <property type="match status" value="1"/>
</dbReference>
<dbReference type="InterPro" id="IPR045266">
    <property type="entry name" value="DOH_DOMON"/>
</dbReference>
<keyword evidence="7 8" id="KW-0472">Membrane</keyword>
<gene>
    <name evidence="12" type="ORF">K2173_025440</name>
</gene>
<evidence type="ECO:0000256" key="1">
    <source>
        <dbReference type="ARBA" id="ARBA00004370"/>
    </source>
</evidence>
<sequence>MAYSRSSFVVSLCLVFFLLRCNILAFGDVVDYFTRSINEGFEGFVAEEEGGGTLNDALYGDKKTEGDNGDMSGGEAFAKISKPCKTNINGIFPPPYNNITNMVCKPIWNSYILRHHKGEENLVTFILSAVYTTGWVGIGFTKDGRMVGSRAVVAWFSDQGLPRIKQYYVKGTSPSQVIVDSGELDLTNVPPVVALSRATIYMTFQAKFQHPLRKHPFLFARMRRIKGMKRNHGTLAVLAWGGLLPVGGIIARYMRPKDPLWYYLHTGFQVTGCVASLAAVIVGQQMYAKINSDVSFHKSIGIFVLVLKHVLVLAFFLRPNKDAKIRKYWNMYHGWFGRIALFVGACNATWGIHMASAGLVWKAIFALQMTDFGHSSCSRNIVAEQKIREQ</sequence>
<feature type="chain" id="PRO_5043496718" description="Cytochrome b561 and DOMON domain-containing protein" evidence="9">
    <location>
        <begin position="28"/>
        <end position="390"/>
    </location>
</feature>
<evidence type="ECO:0000256" key="8">
    <source>
        <dbReference type="SAM" id="Phobius"/>
    </source>
</evidence>
<dbReference type="GO" id="GO:0016020">
    <property type="term" value="C:membrane"/>
    <property type="evidence" value="ECO:0007669"/>
    <property type="project" value="UniProtKB-SubCell"/>
</dbReference>
<keyword evidence="13" id="KW-1185">Reference proteome</keyword>
<dbReference type="CDD" id="cd09631">
    <property type="entry name" value="DOMON_DOH"/>
    <property type="match status" value="1"/>
</dbReference>
<reference evidence="12 13" key="1">
    <citation type="submission" date="2021-09" db="EMBL/GenBank/DDBJ databases">
        <title>Genomic insights and catalytic innovation underlie evolution of tropane alkaloids biosynthesis.</title>
        <authorList>
            <person name="Wang Y.-J."/>
            <person name="Tian T."/>
            <person name="Huang J.-P."/>
            <person name="Huang S.-X."/>
        </authorList>
    </citation>
    <scope>NUCLEOTIDE SEQUENCE [LARGE SCALE GENOMIC DNA]</scope>
    <source>
        <strain evidence="12">KIB-2018</strain>
        <tissue evidence="12">Leaf</tissue>
    </source>
</reference>
<feature type="domain" description="Cytochrome b561" evidence="11">
    <location>
        <begin position="186"/>
        <end position="388"/>
    </location>
</feature>
<dbReference type="AlphaFoldDB" id="A0AAV8UDX9"/>
<dbReference type="SMART" id="SM00665">
    <property type="entry name" value="B561"/>
    <property type="match status" value="1"/>
</dbReference>
<keyword evidence="2" id="KW-0813">Transport</keyword>
<dbReference type="InterPro" id="IPR005018">
    <property type="entry name" value="DOMON_domain"/>
</dbReference>
<keyword evidence="4 9" id="KW-0732">Signal</keyword>
<evidence type="ECO:0000259" key="11">
    <source>
        <dbReference type="PROSITE" id="PS50939"/>
    </source>
</evidence>
<dbReference type="PROSITE" id="PS50836">
    <property type="entry name" value="DOMON"/>
    <property type="match status" value="1"/>
</dbReference>
<feature type="transmembrane region" description="Helical" evidence="8">
    <location>
        <begin position="260"/>
        <end position="283"/>
    </location>
</feature>
<evidence type="ECO:0000256" key="3">
    <source>
        <dbReference type="ARBA" id="ARBA00022692"/>
    </source>
</evidence>
<evidence type="ECO:0000256" key="7">
    <source>
        <dbReference type="ARBA" id="ARBA00023136"/>
    </source>
</evidence>
<protein>
    <recommendedName>
        <fullName evidence="14">Cytochrome b561 and DOMON domain-containing protein</fullName>
    </recommendedName>
</protein>
<evidence type="ECO:0000259" key="10">
    <source>
        <dbReference type="PROSITE" id="PS50836"/>
    </source>
</evidence>
<evidence type="ECO:0008006" key="14">
    <source>
        <dbReference type="Google" id="ProtNLM"/>
    </source>
</evidence>
<evidence type="ECO:0000256" key="2">
    <source>
        <dbReference type="ARBA" id="ARBA00022448"/>
    </source>
</evidence>
<proteinExistence type="predicted"/>
<feature type="transmembrane region" description="Helical" evidence="8">
    <location>
        <begin position="233"/>
        <end position="254"/>
    </location>
</feature>
<dbReference type="Gene3D" id="1.20.120.1770">
    <property type="match status" value="1"/>
</dbReference>
<name>A0AAV8UDX9_9ROSI</name>
<evidence type="ECO:0000256" key="4">
    <source>
        <dbReference type="ARBA" id="ARBA00022729"/>
    </source>
</evidence>
<dbReference type="EMBL" id="JAIWQS010000008">
    <property type="protein sequence ID" value="KAJ8900663.1"/>
    <property type="molecule type" value="Genomic_DNA"/>
</dbReference>
<comment type="caution">
    <text evidence="12">The sequence shown here is derived from an EMBL/GenBank/DDBJ whole genome shotgun (WGS) entry which is preliminary data.</text>
</comment>
<comment type="subcellular location">
    <subcellularLocation>
        <location evidence="1">Membrane</location>
    </subcellularLocation>
</comment>
<dbReference type="Proteomes" id="UP001159364">
    <property type="component" value="Linkage Group LG08"/>
</dbReference>
<dbReference type="PROSITE" id="PS50939">
    <property type="entry name" value="CYTOCHROME_B561"/>
    <property type="match status" value="1"/>
</dbReference>
<dbReference type="PANTHER" id="PTHR23130">
    <property type="entry name" value="CYTOCHROME B561 AND DOMON DOMAIN-CONTAINING PROTEIN"/>
    <property type="match status" value="1"/>
</dbReference>
<dbReference type="Pfam" id="PF03351">
    <property type="entry name" value="DOMON"/>
    <property type="match status" value="1"/>
</dbReference>
<organism evidence="12 13">
    <name type="scientific">Erythroxylum novogranatense</name>
    <dbReference type="NCBI Taxonomy" id="1862640"/>
    <lineage>
        <taxon>Eukaryota</taxon>
        <taxon>Viridiplantae</taxon>
        <taxon>Streptophyta</taxon>
        <taxon>Embryophyta</taxon>
        <taxon>Tracheophyta</taxon>
        <taxon>Spermatophyta</taxon>
        <taxon>Magnoliopsida</taxon>
        <taxon>eudicotyledons</taxon>
        <taxon>Gunneridae</taxon>
        <taxon>Pentapetalae</taxon>
        <taxon>rosids</taxon>
        <taxon>fabids</taxon>
        <taxon>Malpighiales</taxon>
        <taxon>Erythroxylaceae</taxon>
        <taxon>Erythroxylum</taxon>
    </lineage>
</organism>